<sequence>MTLTAERSAVHAELQRAALGLPLRRRPVEVRATDRLKTLEGLLTLDQPAEGGWQAGLPRLRPEMLRRDRAFMDLGVQVLVNPPDVLSVPLLLEWRERSEPGDQGSGYRTADVTYHGVMGVPHEELLPQLEARLAGQFRAVRGLEARLPGLPGEAALTETTGFAVDVMRTLAALRPFWDPATRTVALAGAWAYARCGWSAPVLTDAGAFLEALHAQSADMLTRLLLAALPGPV</sequence>
<keyword evidence="2" id="KW-1185">Reference proteome</keyword>
<gene>
    <name evidence="1" type="ORF">GCM10008939_10240</name>
</gene>
<accession>A0A917P9R9</accession>
<dbReference type="Proteomes" id="UP000635726">
    <property type="component" value="Unassembled WGS sequence"/>
</dbReference>
<dbReference type="RefSeq" id="WP_188961187.1">
    <property type="nucleotide sequence ID" value="NZ_BMOE01000002.1"/>
</dbReference>
<dbReference type="AlphaFoldDB" id="A0A917P9R9"/>
<reference evidence="1" key="1">
    <citation type="journal article" date="2014" name="Int. J. Syst. Evol. Microbiol.">
        <title>Complete genome sequence of Corynebacterium casei LMG S-19264T (=DSM 44701T), isolated from a smear-ripened cheese.</title>
        <authorList>
            <consortium name="US DOE Joint Genome Institute (JGI-PGF)"/>
            <person name="Walter F."/>
            <person name="Albersmeier A."/>
            <person name="Kalinowski J."/>
            <person name="Ruckert C."/>
        </authorList>
    </citation>
    <scope>NUCLEOTIDE SEQUENCE</scope>
    <source>
        <strain evidence="1">JCM 14371</strain>
    </source>
</reference>
<proteinExistence type="predicted"/>
<dbReference type="EMBL" id="BMOE01000002">
    <property type="protein sequence ID" value="GGJ67873.1"/>
    <property type="molecule type" value="Genomic_DNA"/>
</dbReference>
<reference evidence="1" key="2">
    <citation type="submission" date="2020-09" db="EMBL/GenBank/DDBJ databases">
        <authorList>
            <person name="Sun Q."/>
            <person name="Ohkuma M."/>
        </authorList>
    </citation>
    <scope>NUCLEOTIDE SEQUENCE</scope>
    <source>
        <strain evidence="1">JCM 14371</strain>
    </source>
</reference>
<protein>
    <submittedName>
        <fullName evidence="1">Uncharacterized protein</fullName>
    </submittedName>
</protein>
<name>A0A917P9R9_9DEIO</name>
<comment type="caution">
    <text evidence="1">The sequence shown here is derived from an EMBL/GenBank/DDBJ whole genome shotgun (WGS) entry which is preliminary data.</text>
</comment>
<evidence type="ECO:0000313" key="2">
    <source>
        <dbReference type="Proteomes" id="UP000635726"/>
    </source>
</evidence>
<evidence type="ECO:0000313" key="1">
    <source>
        <dbReference type="EMBL" id="GGJ67873.1"/>
    </source>
</evidence>
<organism evidence="1 2">
    <name type="scientific">Deinococcus aquiradiocola</name>
    <dbReference type="NCBI Taxonomy" id="393059"/>
    <lineage>
        <taxon>Bacteria</taxon>
        <taxon>Thermotogati</taxon>
        <taxon>Deinococcota</taxon>
        <taxon>Deinococci</taxon>
        <taxon>Deinococcales</taxon>
        <taxon>Deinococcaceae</taxon>
        <taxon>Deinococcus</taxon>
    </lineage>
</organism>